<feature type="region of interest" description="Disordered" evidence="1">
    <location>
        <begin position="106"/>
        <end position="134"/>
    </location>
</feature>
<protein>
    <recommendedName>
        <fullName evidence="4">DUF4163 domain-containing protein</fullName>
    </recommendedName>
</protein>
<dbReference type="Proteomes" id="UP001623592">
    <property type="component" value="Unassembled WGS sequence"/>
</dbReference>
<evidence type="ECO:0000313" key="3">
    <source>
        <dbReference type="Proteomes" id="UP001623592"/>
    </source>
</evidence>
<accession>A0ABW8TKR1</accession>
<organism evidence="2 3">
    <name type="scientific">Clostridium neuense</name>
    <dbReference type="NCBI Taxonomy" id="1728934"/>
    <lineage>
        <taxon>Bacteria</taxon>
        <taxon>Bacillati</taxon>
        <taxon>Bacillota</taxon>
        <taxon>Clostridia</taxon>
        <taxon>Eubacteriales</taxon>
        <taxon>Clostridiaceae</taxon>
        <taxon>Clostridium</taxon>
    </lineage>
</organism>
<keyword evidence="3" id="KW-1185">Reference proteome</keyword>
<feature type="compositionally biased region" description="Basic and acidic residues" evidence="1">
    <location>
        <begin position="123"/>
        <end position="134"/>
    </location>
</feature>
<sequence length="302" mass="34347">MKGVRKDGEKYKMINKKLVGGLLSVAFVSATYAIFNNFINLNKILSDSIKQNVVYTTPKASIWSKNIVDKALVSKSEPKETNNIVNNSVQVNKVKVNDMQTYKPKVNKPIENKTPSTEAVANKGDDTKDKPKDVIDSRSQSQAMLAINKYFGISPDMNENSTNTDFKVKMVGKHEQFSWISLSLRRFYSIIYNIDNNEIEGINYMPLEVSYEGKTILSLDQCKGSAEKFIIDNGVAGIQVPKFIRSEKYEQNIYCSNFYYEDANDSSKKVNINVNIYTGEIMGFYLDSISDLKSQKDFFFYE</sequence>
<evidence type="ECO:0008006" key="4">
    <source>
        <dbReference type="Google" id="ProtNLM"/>
    </source>
</evidence>
<gene>
    <name evidence="2" type="ORF">ACJDT4_22325</name>
</gene>
<evidence type="ECO:0000313" key="2">
    <source>
        <dbReference type="EMBL" id="MFL0253146.1"/>
    </source>
</evidence>
<evidence type="ECO:0000256" key="1">
    <source>
        <dbReference type="SAM" id="MobiDB-lite"/>
    </source>
</evidence>
<comment type="caution">
    <text evidence="2">The sequence shown here is derived from an EMBL/GenBank/DDBJ whole genome shotgun (WGS) entry which is preliminary data.</text>
</comment>
<proteinExistence type="predicted"/>
<reference evidence="2 3" key="1">
    <citation type="submission" date="2024-11" db="EMBL/GenBank/DDBJ databases">
        <authorList>
            <person name="Heng Y.C."/>
            <person name="Lim A.C.H."/>
            <person name="Lee J.K.Y."/>
            <person name="Kittelmann S."/>
        </authorList>
    </citation>
    <scope>NUCLEOTIDE SEQUENCE [LARGE SCALE GENOMIC DNA]</scope>
    <source>
        <strain evidence="2 3">WILCCON 0114</strain>
    </source>
</reference>
<dbReference type="EMBL" id="JBJIAA010000026">
    <property type="protein sequence ID" value="MFL0253146.1"/>
    <property type="molecule type" value="Genomic_DNA"/>
</dbReference>
<name>A0ABW8TKR1_9CLOT</name>